<dbReference type="InterPro" id="IPR018060">
    <property type="entry name" value="HTH_AraC"/>
</dbReference>
<comment type="caution">
    <text evidence="5">The sequence shown here is derived from an EMBL/GenBank/DDBJ whole genome shotgun (WGS) entry which is preliminary data.</text>
</comment>
<protein>
    <submittedName>
        <fullName evidence="5">Helix-turn-helix domain-containing protein</fullName>
    </submittedName>
</protein>
<dbReference type="InterPro" id="IPR009057">
    <property type="entry name" value="Homeodomain-like_sf"/>
</dbReference>
<organism evidence="5 6">
    <name type="scientific">Thalassolituus marinus</name>
    <dbReference type="NCBI Taxonomy" id="671053"/>
    <lineage>
        <taxon>Bacteria</taxon>
        <taxon>Pseudomonadati</taxon>
        <taxon>Pseudomonadota</taxon>
        <taxon>Gammaproteobacteria</taxon>
        <taxon>Oceanospirillales</taxon>
        <taxon>Oceanospirillaceae</taxon>
        <taxon>Thalassolituus</taxon>
    </lineage>
</organism>
<keyword evidence="2" id="KW-0238">DNA-binding</keyword>
<evidence type="ECO:0000259" key="4">
    <source>
        <dbReference type="PROSITE" id="PS01124"/>
    </source>
</evidence>
<dbReference type="PRINTS" id="PR00032">
    <property type="entry name" value="HTHARAC"/>
</dbReference>
<dbReference type="InterPro" id="IPR020449">
    <property type="entry name" value="Tscrpt_reg_AraC-type_HTH"/>
</dbReference>
<sequence>MKTFGTGDYLISSDYLILLSELAFEHGLSSAGLLKGSGLPEELLFQPGVLVGHESALAVVEHFCDLTGNDMTIALEYGKRMTLSKHGALGYAAQYSATMSDAAEKVMRYVETRAQIFNTTRGSSEHERHLYIEPRFESKIAAEFLSLAFLASIETICRTLVGAPGREAESRIMTSISQDLSQQTILPHCKVVNATSENSLSWPASALIHPLPFFDPQLEGLAEQQLETALTSLAQQRSLSQKVRQLLQQQLTDAPTVDDIAQTLCMSAATLNRKLKAEGSSFRQLKDEVRYSLARSLLQQQLAVEVIAEQLGFSDASNFTKAFKAWSGVSPSQFRQQQ</sequence>
<accession>A0ABS7ZU54</accession>
<keyword evidence="3" id="KW-0804">Transcription</keyword>
<dbReference type="SMART" id="SM00342">
    <property type="entry name" value="HTH_ARAC"/>
    <property type="match status" value="1"/>
</dbReference>
<dbReference type="Gene3D" id="1.10.10.60">
    <property type="entry name" value="Homeodomain-like"/>
    <property type="match status" value="1"/>
</dbReference>
<evidence type="ECO:0000256" key="2">
    <source>
        <dbReference type="ARBA" id="ARBA00023125"/>
    </source>
</evidence>
<keyword evidence="1" id="KW-0805">Transcription regulation</keyword>
<dbReference type="Pfam" id="PF12833">
    <property type="entry name" value="HTH_18"/>
    <property type="match status" value="1"/>
</dbReference>
<dbReference type="Proteomes" id="UP000714380">
    <property type="component" value="Unassembled WGS sequence"/>
</dbReference>
<gene>
    <name evidence="5" type="ORF">I9W95_16935</name>
</gene>
<dbReference type="InterPro" id="IPR032687">
    <property type="entry name" value="AraC-type_N"/>
</dbReference>
<evidence type="ECO:0000256" key="3">
    <source>
        <dbReference type="ARBA" id="ARBA00023163"/>
    </source>
</evidence>
<dbReference type="PANTHER" id="PTHR47894:SF1">
    <property type="entry name" value="HTH-TYPE TRANSCRIPTIONAL REGULATOR VQSM"/>
    <property type="match status" value="1"/>
</dbReference>
<reference evidence="5 6" key="1">
    <citation type="submission" date="2020-12" db="EMBL/GenBank/DDBJ databases">
        <title>Novel Thalassolituus-related marine hydrocarbonoclastic bacteria mediated algae-derived hydrocarbons mineralization in twilight zone of the northern South China Sea.</title>
        <authorList>
            <person name="Dong C."/>
        </authorList>
    </citation>
    <scope>NUCLEOTIDE SEQUENCE [LARGE SCALE GENOMIC DNA]</scope>
    <source>
        <strain evidence="5 6">IMCC1826</strain>
    </source>
</reference>
<dbReference type="Pfam" id="PF12625">
    <property type="entry name" value="Arabinose_bd"/>
    <property type="match status" value="1"/>
</dbReference>
<dbReference type="PROSITE" id="PS01124">
    <property type="entry name" value="HTH_ARAC_FAMILY_2"/>
    <property type="match status" value="1"/>
</dbReference>
<dbReference type="EMBL" id="JAEDAH010000103">
    <property type="protein sequence ID" value="MCA6065284.1"/>
    <property type="molecule type" value="Genomic_DNA"/>
</dbReference>
<evidence type="ECO:0000313" key="6">
    <source>
        <dbReference type="Proteomes" id="UP000714380"/>
    </source>
</evidence>
<proteinExistence type="predicted"/>
<keyword evidence="6" id="KW-1185">Reference proteome</keyword>
<evidence type="ECO:0000256" key="1">
    <source>
        <dbReference type="ARBA" id="ARBA00023015"/>
    </source>
</evidence>
<feature type="domain" description="HTH araC/xylS-type" evidence="4">
    <location>
        <begin position="241"/>
        <end position="337"/>
    </location>
</feature>
<name>A0ABS7ZU54_9GAMM</name>
<evidence type="ECO:0000313" key="5">
    <source>
        <dbReference type="EMBL" id="MCA6065284.1"/>
    </source>
</evidence>
<dbReference type="RefSeq" id="WP_225677077.1">
    <property type="nucleotide sequence ID" value="NZ_JAEDAH010000103.1"/>
</dbReference>
<dbReference type="PANTHER" id="PTHR47894">
    <property type="entry name" value="HTH-TYPE TRANSCRIPTIONAL REGULATOR GADX"/>
    <property type="match status" value="1"/>
</dbReference>
<dbReference type="SUPFAM" id="SSF46689">
    <property type="entry name" value="Homeodomain-like"/>
    <property type="match status" value="1"/>
</dbReference>